<dbReference type="RefSeq" id="WP_241515308.1">
    <property type="nucleotide sequence ID" value="NZ_JAFEJT020000108.1"/>
</dbReference>
<comment type="caution">
    <text evidence="1">The sequence shown here is derived from an EMBL/GenBank/DDBJ whole genome shotgun (WGS) entry which is preliminary data.</text>
</comment>
<accession>A0ABS9VZ87</accession>
<proteinExistence type="predicted"/>
<gene>
    <name evidence="1" type="ORF">JS533_013415</name>
</gene>
<organism evidence="1 2">
    <name type="scientific">Bifidobacterium amazonense</name>
    <dbReference type="NCBI Taxonomy" id="2809027"/>
    <lineage>
        <taxon>Bacteria</taxon>
        <taxon>Bacillati</taxon>
        <taxon>Actinomycetota</taxon>
        <taxon>Actinomycetes</taxon>
        <taxon>Bifidobacteriales</taxon>
        <taxon>Bifidobacteriaceae</taxon>
        <taxon>Bifidobacterium</taxon>
    </lineage>
</organism>
<reference evidence="1 2" key="1">
    <citation type="journal article" date="2021" name="Environ. Microbiol.">
        <title>Genetic insights into the dark matter of the mammalian gut microbiota through targeted genome reconstruction.</title>
        <authorList>
            <person name="Lugli G.A."/>
            <person name="Alessandri G."/>
            <person name="Milani C."/>
            <person name="Viappiani A."/>
            <person name="Fontana F."/>
            <person name="Tarracchini C."/>
            <person name="Mancabelli L."/>
            <person name="Argentini C."/>
            <person name="Ruiz L."/>
            <person name="Margolles A."/>
            <person name="van Sinderen D."/>
            <person name="Turroni F."/>
            <person name="Ventura M."/>
        </authorList>
    </citation>
    <scope>NUCLEOTIDE SEQUENCE [LARGE SCALE GENOMIC DNA]</scope>
    <source>
        <strain evidence="1 2">MA1</strain>
    </source>
</reference>
<dbReference type="Proteomes" id="UP000710815">
    <property type="component" value="Unassembled WGS sequence"/>
</dbReference>
<evidence type="ECO:0000313" key="2">
    <source>
        <dbReference type="Proteomes" id="UP000710815"/>
    </source>
</evidence>
<sequence length="147" mass="16222">MARSIDDQLQISELRQTVESLSSQLSDMKDLLFTFSQCAEFRTDKPYLSALVRNMIGGEQRRTLEMVISIVLFRAQGQDLPHLDSRYVSQHPAIAEAYVSRPIDGEEAIRLIAMVVGSESVAQEILDAHRSSGMGAAGHEALAATCR</sequence>
<dbReference type="EMBL" id="JAFEJT020000108">
    <property type="protein sequence ID" value="MCH9277249.1"/>
    <property type="molecule type" value="Genomic_DNA"/>
</dbReference>
<name>A0ABS9VZ87_9BIFI</name>
<reference evidence="1 2" key="2">
    <citation type="journal article" date="2021" name="Syst. Appl. Microbiol.">
        <title>Phylogenetic classification of ten novel species belonging to the genus Bifidobacterium comprising B. phasiani sp. nov., B. pongonis sp. nov., B. saguinibicoloris sp. nov., B. colobi sp. nov., B. simiiventris sp. nov., B. santillanense sp. nov., B. miconis sp. nov., B. amazonense sp. nov., B. pluvialisilvae sp. nov., and B. miconisargentati sp. nov.</title>
        <authorList>
            <person name="Lugli G.A."/>
            <person name="Calvete-Torre I."/>
            <person name="Alessandri G."/>
            <person name="Milani C."/>
            <person name="Turroni F."/>
            <person name="Laiolo P."/>
            <person name="Ossiprandi M.C."/>
            <person name="Margolles A."/>
            <person name="Ruiz L."/>
            <person name="Ventura M."/>
        </authorList>
    </citation>
    <scope>NUCLEOTIDE SEQUENCE [LARGE SCALE GENOMIC DNA]</scope>
    <source>
        <strain evidence="1 2">MA1</strain>
    </source>
</reference>
<evidence type="ECO:0000313" key="1">
    <source>
        <dbReference type="EMBL" id="MCH9277249.1"/>
    </source>
</evidence>
<protein>
    <submittedName>
        <fullName evidence="1">Uncharacterized protein</fullName>
    </submittedName>
</protein>
<keyword evidence="2" id="KW-1185">Reference proteome</keyword>